<keyword evidence="3" id="KW-1185">Reference proteome</keyword>
<sequence length="324" mass="34318">MTDSSIEKNSGEGSFDTGPSMEELFGDIEEESLEGEKIDRQEDDPGDDEEIEDLTAADVFNQLRDEVSANDGADTVLEEASPEDIIASADEPVTEEEQIDGDLVDEGALDNLLLTGRTKGEEFLWVDSGDSTETDSSESTDTSAGLSEIDDDADGDESAVSTEGHAADVTESSEHGDETTDSHAEELTDRGAPDRTGQDVEVVSQNETLDTEPTPQSTTESGVSTAESEASAAESEASTAKSTETDSAGRRDYSLESSADEEENTAAADTKDDTATTDVLEDGDETGGEIVLSDVEKTDTEMVPAEDDEGSGGFFAWIRSKLPF</sequence>
<organism evidence="2 3">
    <name type="scientific">Natronosalvus hydrolyticus</name>
    <dbReference type="NCBI Taxonomy" id="2979988"/>
    <lineage>
        <taxon>Archaea</taxon>
        <taxon>Methanobacteriati</taxon>
        <taxon>Methanobacteriota</taxon>
        <taxon>Stenosarchaea group</taxon>
        <taxon>Halobacteria</taxon>
        <taxon>Halobacteriales</taxon>
        <taxon>Natrialbaceae</taxon>
        <taxon>Natronosalvus</taxon>
    </lineage>
</organism>
<dbReference type="Proteomes" id="UP001321047">
    <property type="component" value="Unassembled WGS sequence"/>
</dbReference>
<feature type="compositionally biased region" description="Polar residues" evidence="1">
    <location>
        <begin position="203"/>
        <end position="216"/>
    </location>
</feature>
<feature type="compositionally biased region" description="Basic and acidic residues" evidence="1">
    <location>
        <begin position="243"/>
        <end position="254"/>
    </location>
</feature>
<protein>
    <submittedName>
        <fullName evidence="2">Uncharacterized protein</fullName>
    </submittedName>
</protein>
<gene>
    <name evidence="2" type="ORF">OB919_08290</name>
</gene>
<dbReference type="EMBL" id="JAOPJZ010000005">
    <property type="protein sequence ID" value="MCU4751980.1"/>
    <property type="molecule type" value="Genomic_DNA"/>
</dbReference>
<evidence type="ECO:0000256" key="1">
    <source>
        <dbReference type="SAM" id="MobiDB-lite"/>
    </source>
</evidence>
<feature type="compositionally biased region" description="Low complexity" evidence="1">
    <location>
        <begin position="217"/>
        <end position="242"/>
    </location>
</feature>
<evidence type="ECO:0000313" key="2">
    <source>
        <dbReference type="EMBL" id="MCU4751980.1"/>
    </source>
</evidence>
<feature type="compositionally biased region" description="Acidic residues" evidence="1">
    <location>
        <begin position="92"/>
        <end position="108"/>
    </location>
</feature>
<feature type="compositionally biased region" description="Acidic residues" evidence="1">
    <location>
        <begin position="41"/>
        <end position="50"/>
    </location>
</feature>
<dbReference type="AlphaFoldDB" id="A0AAP2Z8H6"/>
<feature type="compositionally biased region" description="Acidic residues" evidence="1">
    <location>
        <begin position="148"/>
        <end position="157"/>
    </location>
</feature>
<comment type="caution">
    <text evidence="2">The sequence shown here is derived from an EMBL/GenBank/DDBJ whole genome shotgun (WGS) entry which is preliminary data.</text>
</comment>
<evidence type="ECO:0000313" key="3">
    <source>
        <dbReference type="Proteomes" id="UP001321047"/>
    </source>
</evidence>
<feature type="region of interest" description="Disordered" evidence="1">
    <location>
        <begin position="68"/>
        <end position="313"/>
    </location>
</feature>
<feature type="compositionally biased region" description="Basic and acidic residues" evidence="1">
    <location>
        <begin position="165"/>
        <end position="198"/>
    </location>
</feature>
<name>A0AAP2Z8H6_9EURY</name>
<accession>A0AAP2Z8H6</accession>
<reference evidence="2 3" key="1">
    <citation type="submission" date="2022-09" db="EMBL/GenBank/DDBJ databases">
        <title>Enrichment on poylsaccharides allowed isolation of novel metabolic and taxonomic groups of Haloarchaea.</title>
        <authorList>
            <person name="Sorokin D.Y."/>
            <person name="Elcheninov A.G."/>
            <person name="Khizhniak T.V."/>
            <person name="Kolganova T.V."/>
            <person name="Kublanov I.V."/>
        </authorList>
    </citation>
    <scope>NUCLEOTIDE SEQUENCE [LARGE SCALE GENOMIC DNA]</scope>
    <source>
        <strain evidence="2 3">AArc-curdl1</strain>
    </source>
</reference>
<dbReference type="RefSeq" id="WP_342808324.1">
    <property type="nucleotide sequence ID" value="NZ_JAOPJZ010000005.1"/>
</dbReference>
<feature type="compositionally biased region" description="Basic and acidic residues" evidence="1">
    <location>
        <begin position="1"/>
        <end position="10"/>
    </location>
</feature>
<feature type="compositionally biased region" description="Acidic residues" evidence="1">
    <location>
        <begin position="24"/>
        <end position="33"/>
    </location>
</feature>
<proteinExistence type="predicted"/>
<feature type="region of interest" description="Disordered" evidence="1">
    <location>
        <begin position="1"/>
        <end position="50"/>
    </location>
</feature>